<gene>
    <name evidence="7" type="ORF">CU098_000260</name>
</gene>
<organism evidence="7 8">
    <name type="scientific">Rhizopus stolonifer</name>
    <name type="common">Rhizopus nigricans</name>
    <dbReference type="NCBI Taxonomy" id="4846"/>
    <lineage>
        <taxon>Eukaryota</taxon>
        <taxon>Fungi</taxon>
        <taxon>Fungi incertae sedis</taxon>
        <taxon>Mucoromycota</taxon>
        <taxon>Mucoromycotina</taxon>
        <taxon>Mucoromycetes</taxon>
        <taxon>Mucorales</taxon>
        <taxon>Mucorineae</taxon>
        <taxon>Rhizopodaceae</taxon>
        <taxon>Rhizopus</taxon>
    </lineage>
</organism>
<sequence length="735" mass="85091">GTGKTCLCLAVVMATKLSSFVCPSRPLKTNLSCLPLSLKRLAAERVLKTGIHWRSIADRLPMDIIDWFDDYPLYYEWIDAPTGFNFSRSRRIEPNWTTLVVYLSHLTLIIVPDNLVAQWTGEIYKHIEDGQLDFIVYDNPKQPIQPPLELLKHDLILISQSRFSYEHQKGGLDFRSRACQCPYIGSTRERACLCDLEIKPYVSPLLQIHWKRVIADEGHRLSQRNKLSELAQKLFCHARWICTGTPTQHLTDGLHESDDLKRLGQLLIQLGLEPFSSHPRLWHKYITQPFLKRAPWALRQCDQILKRTLVRHQPADIQREVALPPLYQRIVYLEFDRYQWLAHNCQIAMISLNAILSQREGPDYLFSAKNIKSLRETVHNLWQGCLWHSVDPGLLRSALENCRERCEMIGQDQSADDRDMFRIRDLLQEADASPDFLEIMNQSSPAWIVQGFSGLRWGQLMQADEGERMMQAQRLQEENVASEKARVTGVTSSKLNYLMNQIIRFHQKEKCIVFAQHHNERVEIYLLLKRLTKIRVLIYHENKMTNAQRSNIILTFNTSENANVIIMPVRKAAYGIDLSSATRVFFVSPVWQTAVEQQAIKRAHRIGQTKPVFVETLVMKDTIEDAMLKRRAKAHTEEFFEDHTLKHILNHARFVPRHCSPVLFDEPIYFNGESVKQQEVQSVVEGADNIEEKTDDNIEGVIETQSSPIKRYSEEPADPVEEPQAKKKKGVRFSL</sequence>
<dbReference type="InterPro" id="IPR049730">
    <property type="entry name" value="SNF2/RAD54-like_C"/>
</dbReference>
<keyword evidence="1" id="KW-0547">Nucleotide-binding</keyword>
<reference evidence="7 8" key="1">
    <citation type="journal article" date="2018" name="G3 (Bethesda)">
        <title>Phylogenetic and Phylogenomic Definition of Rhizopus Species.</title>
        <authorList>
            <person name="Gryganskyi A.P."/>
            <person name="Golan J."/>
            <person name="Dolatabadi S."/>
            <person name="Mondo S."/>
            <person name="Robb S."/>
            <person name="Idnurm A."/>
            <person name="Muszewska A."/>
            <person name="Steczkiewicz K."/>
            <person name="Masonjones S."/>
            <person name="Liao H.L."/>
            <person name="Gajdeczka M.T."/>
            <person name="Anike F."/>
            <person name="Vuek A."/>
            <person name="Anishchenko I.M."/>
            <person name="Voigt K."/>
            <person name="de Hoog G.S."/>
            <person name="Smith M.E."/>
            <person name="Heitman J."/>
            <person name="Vilgalys R."/>
            <person name="Stajich J.E."/>
        </authorList>
    </citation>
    <scope>NUCLEOTIDE SEQUENCE [LARGE SCALE GENOMIC DNA]</scope>
    <source>
        <strain evidence="7 8">LSU 92-RS-03</strain>
    </source>
</reference>
<dbReference type="PANTHER" id="PTHR45626">
    <property type="entry name" value="TRANSCRIPTION TERMINATION FACTOR 2-RELATED"/>
    <property type="match status" value="1"/>
</dbReference>
<proteinExistence type="predicted"/>
<dbReference type="InterPro" id="IPR000330">
    <property type="entry name" value="SNF2_N"/>
</dbReference>
<evidence type="ECO:0000256" key="2">
    <source>
        <dbReference type="ARBA" id="ARBA00022801"/>
    </source>
</evidence>
<evidence type="ECO:0000256" key="4">
    <source>
        <dbReference type="SAM" id="MobiDB-lite"/>
    </source>
</evidence>
<dbReference type="PANTHER" id="PTHR45626:SF51">
    <property type="entry name" value="SNF2-RELATED DOMAIN-CONTAINING PROTEIN"/>
    <property type="match status" value="1"/>
</dbReference>
<protein>
    <recommendedName>
        <fullName evidence="6">Helicase C-terminal domain-containing protein</fullName>
    </recommendedName>
</protein>
<dbReference type="InterPro" id="IPR038718">
    <property type="entry name" value="SNF2-like_sf"/>
</dbReference>
<keyword evidence="5" id="KW-0732">Signal</keyword>
<dbReference type="STRING" id="4846.A0A367KLQ8"/>
<dbReference type="GO" id="GO:0006281">
    <property type="term" value="P:DNA repair"/>
    <property type="evidence" value="ECO:0007669"/>
    <property type="project" value="TreeGrafter"/>
</dbReference>
<dbReference type="Proteomes" id="UP000253551">
    <property type="component" value="Unassembled WGS sequence"/>
</dbReference>
<keyword evidence="2" id="KW-0378">Hydrolase</keyword>
<dbReference type="CDD" id="cd18793">
    <property type="entry name" value="SF2_C_SNF"/>
    <property type="match status" value="1"/>
</dbReference>
<evidence type="ECO:0000256" key="5">
    <source>
        <dbReference type="SAM" id="SignalP"/>
    </source>
</evidence>
<dbReference type="OrthoDB" id="2801544at2759"/>
<dbReference type="PROSITE" id="PS51194">
    <property type="entry name" value="HELICASE_CTER"/>
    <property type="match status" value="1"/>
</dbReference>
<feature type="region of interest" description="Disordered" evidence="4">
    <location>
        <begin position="690"/>
        <end position="735"/>
    </location>
</feature>
<dbReference type="SMART" id="SM00490">
    <property type="entry name" value="HELICc"/>
    <property type="match status" value="1"/>
</dbReference>
<evidence type="ECO:0000313" key="7">
    <source>
        <dbReference type="EMBL" id="RCI03098.1"/>
    </source>
</evidence>
<comment type="caution">
    <text evidence="7">The sequence shown here is derived from an EMBL/GenBank/DDBJ whole genome shotgun (WGS) entry which is preliminary data.</text>
</comment>
<name>A0A367KLQ8_RHIST</name>
<keyword evidence="8" id="KW-1185">Reference proteome</keyword>
<dbReference type="InterPro" id="IPR001650">
    <property type="entry name" value="Helicase_C-like"/>
</dbReference>
<dbReference type="Pfam" id="PF00271">
    <property type="entry name" value="Helicase_C"/>
    <property type="match status" value="1"/>
</dbReference>
<keyword evidence="3" id="KW-0067">ATP-binding</keyword>
<evidence type="ECO:0000259" key="6">
    <source>
        <dbReference type="PROSITE" id="PS51194"/>
    </source>
</evidence>
<dbReference type="GO" id="GO:0005634">
    <property type="term" value="C:nucleus"/>
    <property type="evidence" value="ECO:0007669"/>
    <property type="project" value="TreeGrafter"/>
</dbReference>
<feature type="domain" description="Helicase C-terminal" evidence="6">
    <location>
        <begin position="498"/>
        <end position="652"/>
    </location>
</feature>
<dbReference type="GO" id="GO:0005524">
    <property type="term" value="F:ATP binding"/>
    <property type="evidence" value="ECO:0007669"/>
    <property type="project" value="UniProtKB-KW"/>
</dbReference>
<dbReference type="InterPro" id="IPR050628">
    <property type="entry name" value="SNF2_RAD54_helicase_TF"/>
</dbReference>
<accession>A0A367KLQ8</accession>
<dbReference type="Gene3D" id="3.40.50.300">
    <property type="entry name" value="P-loop containing nucleotide triphosphate hydrolases"/>
    <property type="match status" value="1"/>
</dbReference>
<dbReference type="Gene3D" id="3.40.50.10810">
    <property type="entry name" value="Tandem AAA-ATPase domain"/>
    <property type="match status" value="1"/>
</dbReference>
<feature type="chain" id="PRO_5016694229" description="Helicase C-terminal domain-containing protein" evidence="5">
    <location>
        <begin position="20"/>
        <end position="735"/>
    </location>
</feature>
<dbReference type="InterPro" id="IPR027417">
    <property type="entry name" value="P-loop_NTPase"/>
</dbReference>
<dbReference type="GO" id="GO:0008094">
    <property type="term" value="F:ATP-dependent activity, acting on DNA"/>
    <property type="evidence" value="ECO:0007669"/>
    <property type="project" value="TreeGrafter"/>
</dbReference>
<dbReference type="Pfam" id="PF00176">
    <property type="entry name" value="SNF2-rel_dom"/>
    <property type="match status" value="1"/>
</dbReference>
<evidence type="ECO:0000313" key="8">
    <source>
        <dbReference type="Proteomes" id="UP000253551"/>
    </source>
</evidence>
<feature type="signal peptide" evidence="5">
    <location>
        <begin position="1"/>
        <end position="19"/>
    </location>
</feature>
<feature type="non-terminal residue" evidence="7">
    <location>
        <position position="1"/>
    </location>
</feature>
<dbReference type="GO" id="GO:0016787">
    <property type="term" value="F:hydrolase activity"/>
    <property type="evidence" value="ECO:0007669"/>
    <property type="project" value="UniProtKB-KW"/>
</dbReference>
<dbReference type="AlphaFoldDB" id="A0A367KLQ8"/>
<dbReference type="SUPFAM" id="SSF52540">
    <property type="entry name" value="P-loop containing nucleoside triphosphate hydrolases"/>
    <property type="match status" value="2"/>
</dbReference>
<dbReference type="EMBL" id="PJQM01001146">
    <property type="protein sequence ID" value="RCI03098.1"/>
    <property type="molecule type" value="Genomic_DNA"/>
</dbReference>
<feature type="compositionally biased region" description="Basic residues" evidence="4">
    <location>
        <begin position="726"/>
        <end position="735"/>
    </location>
</feature>
<evidence type="ECO:0000256" key="1">
    <source>
        <dbReference type="ARBA" id="ARBA00022741"/>
    </source>
</evidence>
<evidence type="ECO:0000256" key="3">
    <source>
        <dbReference type="ARBA" id="ARBA00022840"/>
    </source>
</evidence>